<dbReference type="PANTHER" id="PTHR33204">
    <property type="entry name" value="TRANSCRIPTIONAL REGULATOR, MARR FAMILY"/>
    <property type="match status" value="1"/>
</dbReference>
<dbReference type="InterPro" id="IPR036390">
    <property type="entry name" value="WH_DNA-bd_sf"/>
</dbReference>
<dbReference type="InterPro" id="IPR011991">
    <property type="entry name" value="ArsR-like_HTH"/>
</dbReference>
<evidence type="ECO:0000259" key="4">
    <source>
        <dbReference type="PROSITE" id="PS51118"/>
    </source>
</evidence>
<dbReference type="STRING" id="58114.SAMN05216270_107262"/>
<evidence type="ECO:0000313" key="6">
    <source>
        <dbReference type="Proteomes" id="UP000198949"/>
    </source>
</evidence>
<dbReference type="CDD" id="cd00090">
    <property type="entry name" value="HTH_ARSR"/>
    <property type="match status" value="1"/>
</dbReference>
<dbReference type="Proteomes" id="UP000198949">
    <property type="component" value="Unassembled WGS sequence"/>
</dbReference>
<dbReference type="InterPro" id="IPR036527">
    <property type="entry name" value="SCP2_sterol-bd_dom_sf"/>
</dbReference>
<dbReference type="OrthoDB" id="9792527at2"/>
<evidence type="ECO:0000256" key="1">
    <source>
        <dbReference type="ARBA" id="ARBA00023015"/>
    </source>
</evidence>
<reference evidence="6" key="1">
    <citation type="submission" date="2016-10" db="EMBL/GenBank/DDBJ databases">
        <authorList>
            <person name="Varghese N."/>
            <person name="Submissions S."/>
        </authorList>
    </citation>
    <scope>NUCLEOTIDE SEQUENCE [LARGE SCALE GENOMIC DNA]</scope>
    <source>
        <strain evidence="6">CGMCC 4.3516</strain>
    </source>
</reference>
<dbReference type="AlphaFoldDB" id="A0A1G6XNC8"/>
<feature type="domain" description="HTH hxlR-type" evidence="4">
    <location>
        <begin position="17"/>
        <end position="112"/>
    </location>
</feature>
<dbReference type="SUPFAM" id="SSF46785">
    <property type="entry name" value="Winged helix' DNA-binding domain"/>
    <property type="match status" value="1"/>
</dbReference>
<dbReference type="Gene3D" id="1.10.10.10">
    <property type="entry name" value="Winged helix-like DNA-binding domain superfamily/Winged helix DNA-binding domain"/>
    <property type="match status" value="1"/>
</dbReference>
<evidence type="ECO:0000313" key="5">
    <source>
        <dbReference type="EMBL" id="SDD79694.1"/>
    </source>
</evidence>
<accession>A0A1G6XNC8</accession>
<proteinExistence type="predicted"/>
<dbReference type="GO" id="GO:0003677">
    <property type="term" value="F:DNA binding"/>
    <property type="evidence" value="ECO:0007669"/>
    <property type="project" value="UniProtKB-KW"/>
</dbReference>
<evidence type="ECO:0000256" key="2">
    <source>
        <dbReference type="ARBA" id="ARBA00023125"/>
    </source>
</evidence>
<organism evidence="5 6">
    <name type="scientific">Glycomyces harbinensis</name>
    <dbReference type="NCBI Taxonomy" id="58114"/>
    <lineage>
        <taxon>Bacteria</taxon>
        <taxon>Bacillati</taxon>
        <taxon>Actinomycetota</taxon>
        <taxon>Actinomycetes</taxon>
        <taxon>Glycomycetales</taxon>
        <taxon>Glycomycetaceae</taxon>
        <taxon>Glycomyces</taxon>
    </lineage>
</organism>
<dbReference type="PROSITE" id="PS51118">
    <property type="entry name" value="HTH_HXLR"/>
    <property type="match status" value="1"/>
</dbReference>
<name>A0A1G6XNC8_9ACTN</name>
<keyword evidence="3" id="KW-0804">Transcription</keyword>
<dbReference type="InterPro" id="IPR002577">
    <property type="entry name" value="HTH_HxlR"/>
</dbReference>
<dbReference type="PANTHER" id="PTHR33204:SF18">
    <property type="entry name" value="TRANSCRIPTIONAL REGULATORY PROTEIN"/>
    <property type="match status" value="1"/>
</dbReference>
<gene>
    <name evidence="5" type="ORF">SAMN05216270_107262</name>
</gene>
<evidence type="ECO:0000256" key="3">
    <source>
        <dbReference type="ARBA" id="ARBA00023163"/>
    </source>
</evidence>
<keyword evidence="1" id="KW-0805">Transcription regulation</keyword>
<dbReference type="SUPFAM" id="SSF55718">
    <property type="entry name" value="SCP-like"/>
    <property type="match status" value="1"/>
</dbReference>
<dbReference type="Pfam" id="PF01638">
    <property type="entry name" value="HxlR"/>
    <property type="match status" value="1"/>
</dbReference>
<keyword evidence="2" id="KW-0238">DNA-binding</keyword>
<dbReference type="InterPro" id="IPR036388">
    <property type="entry name" value="WH-like_DNA-bd_sf"/>
</dbReference>
<protein>
    <submittedName>
        <fullName evidence="5">Transcriptional regulator, HxlR family</fullName>
    </submittedName>
</protein>
<dbReference type="EMBL" id="FNAD01000007">
    <property type="protein sequence ID" value="SDD79694.1"/>
    <property type="molecule type" value="Genomic_DNA"/>
</dbReference>
<sequence>MMEIVKQSGGRSYGQYCGLARALDVVGDRWNLLIVRELLPGPLRYSELKGSLAGIATNLLAERLRTLEENGIVERRLGGAGVRYALTAWGTELREPMEALGRWGAPLLATGRGDDSFRPRWLALALPAMLQGRTAAPPVEIGFEVEGILIVLRIDGGGPSAGIGTDQRPATVLTADPETVVGLVAGALSVDQALASGELQGNADVLHQAFPERRPATPSSDPQ</sequence>
<keyword evidence="6" id="KW-1185">Reference proteome</keyword>